<dbReference type="InterPro" id="IPR001841">
    <property type="entry name" value="Znf_RING"/>
</dbReference>
<evidence type="ECO:0000256" key="1">
    <source>
        <dbReference type="ARBA" id="ARBA00009422"/>
    </source>
</evidence>
<dbReference type="GO" id="GO:0008270">
    <property type="term" value="F:zinc ion binding"/>
    <property type="evidence" value="ECO:0007669"/>
    <property type="project" value="UniProtKB-KW"/>
</dbReference>
<dbReference type="Pfam" id="PF12816">
    <property type="entry name" value="TPR_Vps8"/>
    <property type="match status" value="1"/>
</dbReference>
<dbReference type="PROSITE" id="PS50089">
    <property type="entry name" value="ZF_RING_2"/>
    <property type="match status" value="1"/>
</dbReference>
<keyword evidence="2 4" id="KW-0479">Metal-binding</keyword>
<proteinExistence type="inferred from homology"/>
<dbReference type="Proteomes" id="UP001516400">
    <property type="component" value="Unassembled WGS sequence"/>
</dbReference>
<keyword evidence="3" id="KW-0862">Zinc</keyword>
<dbReference type="EMBL" id="JABFTP020000083">
    <property type="protein sequence ID" value="KAL3276253.1"/>
    <property type="molecule type" value="Genomic_DNA"/>
</dbReference>
<dbReference type="SUPFAM" id="SSF50998">
    <property type="entry name" value="Quinoprotein alcohol dehydrogenase-like"/>
    <property type="match status" value="1"/>
</dbReference>
<dbReference type="AlphaFoldDB" id="A0ABD2NBY5"/>
<evidence type="ECO:0000313" key="6">
    <source>
        <dbReference type="EMBL" id="KAL3276253.1"/>
    </source>
</evidence>
<feature type="domain" description="RING-type" evidence="5">
    <location>
        <begin position="1096"/>
        <end position="1142"/>
    </location>
</feature>
<dbReference type="InterPro" id="IPR025941">
    <property type="entry name" value="Vps8_central_dom"/>
</dbReference>
<name>A0ABD2NBY5_9CUCU</name>
<dbReference type="PANTHER" id="PTHR12616">
    <property type="entry name" value="VACUOLAR PROTEIN SORTING VPS41"/>
    <property type="match status" value="1"/>
</dbReference>
<accession>A0ABD2NBY5</accession>
<dbReference type="InterPro" id="IPR045111">
    <property type="entry name" value="Vps41/Vps8"/>
</dbReference>
<sequence length="1173" mass="132448">MSPHCNNRISKGCIFNFFCETIEFFNFINDSEFDIPPMATPSLESILWDMESEEGSADNASVHSFQSMETKLHSVLSHCILQGISSQIISAGDRVDAGMPTVITNSVRYIAVGTSHGYILNFNPEQNLCWCCHDFNAGDQGAISSLAFNLDSTRLLAGYERGYVLMIDAGNGDVLRRLPDAHAPQTAVLHLRYTFMNNLALCGDSSGCIFTLTFNRRLGVRSWDSRCLFSGATGEVCIFEPLVHGYDLHFLSRNVLVAMATMSKVIVISIRPHIKCLFSQPLPKMSNSLPQITWQLISIGKMYQPVLAWGRGNELNFTRLIIHESKNIKLMSLRNVQLGYNSISIQWLGTQHLALIDTSENLHLLDVRSQKELEVIELESAELVYNSAHFKALAVGGCVSEAFSVAGEKACYNSISSRGDQLLILGTKAVHIIKLRSWPERLMYLSERGRWADALNLAAEEGANREKFASFLLLRYLESLNQNVVDKDSLVAAVNCCVKLNKVDILCNELWEAVSNDYYNQDWYYFLLIEHIVNGKLTSLTPFIAQSLVSHLEKKDVQTLENVLLILEISCLDLHQVLTICKKYKMYNAWIHITTKTIGDYTSPLTEFLSELTPANQRLGNTMLVYVSSCLAGLGYPNGNIPKEEITRVKFDILRCLEALHSINGSQNEKTYPYLRALLKFNMRECLNVIELAFTEVEFSGEMGLLQRQRLVQILMEIVKPPEFSDSEEINLACFICRLVTSNKLNLEDSFLSRIFQILMGKTSKSIKLRDHMEREQSWLDLMATNRLKDESYDVLLKAALDARCFRVAEKLYELQGDYSDILRCYLDDVIRKNEVFGYVVRHIEDDARSVREQFLVHFKELVAIDSKKTVGIVNEHFSDLIEQFCEMLEDDDDSRYLFLRELISCDIKLPSRIAEIYLELLCRNNTEQVRNFVELGLCRMEEALEITKKYRVHAATALLLEQGGEWLEALELLLEHNLVDHALSLCIRGAEHLDSEGAQKLWMVLLQHEKSSENMSLRQLLHATAPHIPPAQLLELVSNVKFGDVRVSLQGILNDYVHDIHMHSTTLKLLSKDIQQGLARALARHRRGVFFSTTCSTCHGSLSSPRNGDAVAVSAWGCGHCFHQSCAVGSDAEQATCPACKTKTSLLPRCPTTNGRAPSVNTRVRPDLEGHF</sequence>
<evidence type="ECO:0000256" key="2">
    <source>
        <dbReference type="ARBA" id="ARBA00022771"/>
    </source>
</evidence>
<evidence type="ECO:0000256" key="4">
    <source>
        <dbReference type="PROSITE-ProRule" id="PRU00175"/>
    </source>
</evidence>
<dbReference type="SUPFAM" id="SSF57850">
    <property type="entry name" value="RING/U-box"/>
    <property type="match status" value="1"/>
</dbReference>
<gene>
    <name evidence="6" type="ORF">HHI36_020969</name>
</gene>
<dbReference type="Gene3D" id="3.30.40.10">
    <property type="entry name" value="Zinc/RING finger domain, C3HC4 (zinc finger)"/>
    <property type="match status" value="1"/>
</dbReference>
<protein>
    <recommendedName>
        <fullName evidence="5">RING-type domain-containing protein</fullName>
    </recommendedName>
</protein>
<keyword evidence="2 4" id="KW-0863">Zinc-finger</keyword>
<organism evidence="6 7">
    <name type="scientific">Cryptolaemus montrouzieri</name>
    <dbReference type="NCBI Taxonomy" id="559131"/>
    <lineage>
        <taxon>Eukaryota</taxon>
        <taxon>Metazoa</taxon>
        <taxon>Ecdysozoa</taxon>
        <taxon>Arthropoda</taxon>
        <taxon>Hexapoda</taxon>
        <taxon>Insecta</taxon>
        <taxon>Pterygota</taxon>
        <taxon>Neoptera</taxon>
        <taxon>Endopterygota</taxon>
        <taxon>Coleoptera</taxon>
        <taxon>Polyphaga</taxon>
        <taxon>Cucujiformia</taxon>
        <taxon>Coccinelloidea</taxon>
        <taxon>Coccinellidae</taxon>
        <taxon>Scymninae</taxon>
        <taxon>Scymnini</taxon>
        <taxon>Cryptolaemus</taxon>
    </lineage>
</organism>
<dbReference type="PANTHER" id="PTHR12616:SF8">
    <property type="entry name" value="VACUOLAR PROTEIN SORTING-ASSOCIATED PROTEIN 8 HOMOLOG"/>
    <property type="match status" value="1"/>
</dbReference>
<dbReference type="Pfam" id="PF23410">
    <property type="entry name" value="Beta-prop_VPS8"/>
    <property type="match status" value="1"/>
</dbReference>
<dbReference type="InterPro" id="IPR011047">
    <property type="entry name" value="Quinoprotein_ADH-like_sf"/>
</dbReference>
<evidence type="ECO:0000256" key="3">
    <source>
        <dbReference type="ARBA" id="ARBA00022833"/>
    </source>
</evidence>
<comment type="similarity">
    <text evidence="1">Belongs to the VPS8 family.</text>
</comment>
<dbReference type="InterPro" id="IPR015943">
    <property type="entry name" value="WD40/YVTN_repeat-like_dom_sf"/>
</dbReference>
<dbReference type="Gene3D" id="2.130.10.10">
    <property type="entry name" value="YVTN repeat-like/Quinoprotein amine dehydrogenase"/>
    <property type="match status" value="1"/>
</dbReference>
<evidence type="ECO:0000313" key="7">
    <source>
        <dbReference type="Proteomes" id="UP001516400"/>
    </source>
</evidence>
<reference evidence="6 7" key="1">
    <citation type="journal article" date="2021" name="BMC Biol.">
        <title>Horizontally acquired antibacterial genes associated with adaptive radiation of ladybird beetles.</title>
        <authorList>
            <person name="Li H.S."/>
            <person name="Tang X.F."/>
            <person name="Huang Y.H."/>
            <person name="Xu Z.Y."/>
            <person name="Chen M.L."/>
            <person name="Du X.Y."/>
            <person name="Qiu B.Y."/>
            <person name="Chen P.T."/>
            <person name="Zhang W."/>
            <person name="Slipinski A."/>
            <person name="Escalona H.E."/>
            <person name="Waterhouse R.M."/>
            <person name="Zwick A."/>
            <person name="Pang H."/>
        </authorList>
    </citation>
    <scope>NUCLEOTIDE SEQUENCE [LARGE SCALE GENOMIC DNA]</scope>
    <source>
        <strain evidence="6">SYSU2018</strain>
    </source>
</reference>
<dbReference type="InterPro" id="IPR013083">
    <property type="entry name" value="Znf_RING/FYVE/PHD"/>
</dbReference>
<comment type="caution">
    <text evidence="6">The sequence shown here is derived from an EMBL/GenBank/DDBJ whole genome shotgun (WGS) entry which is preliminary data.</text>
</comment>
<evidence type="ECO:0000259" key="5">
    <source>
        <dbReference type="PROSITE" id="PS50089"/>
    </source>
</evidence>
<keyword evidence="7" id="KW-1185">Reference proteome</keyword>